<evidence type="ECO:0000313" key="5">
    <source>
        <dbReference type="EMBL" id="KAB6638334.1"/>
    </source>
</evidence>
<dbReference type="AlphaFoldDB" id="A0A6I1AWI0"/>
<reference evidence="5 6" key="1">
    <citation type="journal article" date="2019" name="Nat. Med.">
        <title>A library of human gut bacterial isolates paired with longitudinal multiomics data enables mechanistic microbiome research.</title>
        <authorList>
            <person name="Poyet M."/>
            <person name="Groussin M."/>
            <person name="Gibbons S.M."/>
            <person name="Avila-Pacheco J."/>
            <person name="Jiang X."/>
            <person name="Kearney S.M."/>
            <person name="Perrotta A.R."/>
            <person name="Berdy B."/>
            <person name="Zhao S."/>
            <person name="Lieberman T.D."/>
            <person name="Swanson P.K."/>
            <person name="Smith M."/>
            <person name="Roesemann S."/>
            <person name="Alexander J.E."/>
            <person name="Rich S.A."/>
            <person name="Livny J."/>
            <person name="Vlamakis H."/>
            <person name="Clish C."/>
            <person name="Bullock K."/>
            <person name="Deik A."/>
            <person name="Scott J."/>
            <person name="Pierce K.A."/>
            <person name="Xavier R.J."/>
            <person name="Alm E.J."/>
        </authorList>
    </citation>
    <scope>NUCLEOTIDE SEQUENCE [LARGE SCALE GENOMIC DNA]</scope>
    <source>
        <strain evidence="5 6">BIOML-A98</strain>
    </source>
</reference>
<evidence type="ECO:0000259" key="4">
    <source>
        <dbReference type="Pfam" id="PF09820"/>
    </source>
</evidence>
<proteinExistence type="predicted"/>
<evidence type="ECO:0000256" key="1">
    <source>
        <dbReference type="ARBA" id="ARBA00022649"/>
    </source>
</evidence>
<comment type="caution">
    <text evidence="5">The sequence shown here is derived from an EMBL/GenBank/DDBJ whole genome shotgun (WGS) entry which is preliminary data.</text>
</comment>
<keyword evidence="2" id="KW-0540">Nuclease</keyword>
<accession>A0A6I1AWI0</accession>
<keyword evidence="1" id="KW-1277">Toxin-antitoxin system</keyword>
<gene>
    <name evidence="5" type="ORF">GAY12_05270</name>
</gene>
<evidence type="ECO:0000256" key="2">
    <source>
        <dbReference type="ARBA" id="ARBA00022722"/>
    </source>
</evidence>
<dbReference type="InterPro" id="IPR027417">
    <property type="entry name" value="P-loop_NTPase"/>
</dbReference>
<organism evidence="5 6">
    <name type="scientific">Phocaeicola vulgatus</name>
    <name type="common">Bacteroides vulgatus</name>
    <dbReference type="NCBI Taxonomy" id="821"/>
    <lineage>
        <taxon>Bacteria</taxon>
        <taxon>Pseudomonadati</taxon>
        <taxon>Bacteroidota</taxon>
        <taxon>Bacteroidia</taxon>
        <taxon>Bacteroidales</taxon>
        <taxon>Bacteroidaceae</taxon>
        <taxon>Phocaeicola</taxon>
    </lineage>
</organism>
<dbReference type="Proteomes" id="UP000462015">
    <property type="component" value="Unassembled WGS sequence"/>
</dbReference>
<dbReference type="InterPro" id="IPR008201">
    <property type="entry name" value="HepT-like"/>
</dbReference>
<dbReference type="SUPFAM" id="SSF52540">
    <property type="entry name" value="P-loop containing nucleoside triphosphate hydrolases"/>
    <property type="match status" value="1"/>
</dbReference>
<dbReference type="Pfam" id="PF08011">
    <property type="entry name" value="PDDEXK_9"/>
    <property type="match status" value="1"/>
</dbReference>
<dbReference type="InterPro" id="IPR012547">
    <property type="entry name" value="PDDEXK_9"/>
</dbReference>
<keyword evidence="3" id="KW-0378">Hydrolase</keyword>
<dbReference type="InterPro" id="IPR018631">
    <property type="entry name" value="AAA-ATPase-like_dom"/>
</dbReference>
<dbReference type="GO" id="GO:0110001">
    <property type="term" value="C:toxin-antitoxin complex"/>
    <property type="evidence" value="ECO:0007669"/>
    <property type="project" value="InterPro"/>
</dbReference>
<dbReference type="PANTHER" id="PTHR34825">
    <property type="entry name" value="CONSERVED PROTEIN, WITH A WEAK D-GALACTARATE DEHYDRATASE/ALTRONATE HYDROLASE DOMAIN"/>
    <property type="match status" value="1"/>
</dbReference>
<name>A0A6I1AWI0_PHOVU</name>
<dbReference type="EMBL" id="WDAL01000008">
    <property type="protein sequence ID" value="KAB6638334.1"/>
    <property type="molecule type" value="Genomic_DNA"/>
</dbReference>
<evidence type="ECO:0000256" key="3">
    <source>
        <dbReference type="ARBA" id="ARBA00022801"/>
    </source>
</evidence>
<dbReference type="GO" id="GO:0004540">
    <property type="term" value="F:RNA nuclease activity"/>
    <property type="evidence" value="ECO:0007669"/>
    <property type="project" value="InterPro"/>
</dbReference>
<sequence length="601" mass="69204">MMKLDSICMKLTAIGESIKNLDKVTNKELLAQYPEIPWRYVMGVRDIIVHHYFDVDADEIYRICLEDIPRSGNVKMEKMMEQQQLKKCPIGIQTFEEIINKGYLYIDKTEYVYRMAHGASKYCFLSRPRRFGKSLLTSTLHSYFAGKKDLFRGLAIEKLETEWTEYPVLHFDMSLAKHVDKDTLESMLSFQLSGYEQIYGKPEEAVKLNDRMTSLIMRANEQTGRQVVVLIDEYDAPLLDVMHEETDLPVLRNVMRNFYSPLKACDPYLRFVFLTGITKFSQLSIFSELNNILNISMLKPYAAICGITQEEMQEQMTAYIERLAVSQEMSKEETLQKLKEKYDGYHFTWPSPDIYNPFSLLNAFANDELNNYWFGSGTPTYLIEMLRKFHVLPSQLGGSMQAMAADFDAPTEKMEGIVPLLYQSGYFTIKDYNKLAELYTLDIPNGEIRIGLMRSLLPGYLAHNTLKGNTTIARMYLAIAGGDMDGALRLLQEFLSTVTYCDNTNYEGHYQQLFYIIFSLFGMYVDVEVRTPKGRVDVVMRVAGKLYVIELKLGRSAEAAMAQINLKQYPERFSLSGLQVVKVGINFDVEKHTLGDWVIEE</sequence>
<feature type="domain" description="AAA-ATPase-like" evidence="4">
    <location>
        <begin position="89"/>
        <end position="286"/>
    </location>
</feature>
<protein>
    <submittedName>
        <fullName evidence="5">AAA family ATPase</fullName>
    </submittedName>
</protein>
<dbReference type="GO" id="GO:0016787">
    <property type="term" value="F:hydrolase activity"/>
    <property type="evidence" value="ECO:0007669"/>
    <property type="project" value="UniProtKB-KW"/>
</dbReference>
<dbReference type="PANTHER" id="PTHR34825:SF1">
    <property type="entry name" value="AAA-ATPASE-LIKE DOMAIN-CONTAINING PROTEIN"/>
    <property type="match status" value="1"/>
</dbReference>
<dbReference type="Pfam" id="PF01934">
    <property type="entry name" value="HepT-like"/>
    <property type="match status" value="1"/>
</dbReference>
<dbReference type="Pfam" id="PF09820">
    <property type="entry name" value="AAA-ATPase_like"/>
    <property type="match status" value="1"/>
</dbReference>
<evidence type="ECO:0000313" key="6">
    <source>
        <dbReference type="Proteomes" id="UP000462015"/>
    </source>
</evidence>